<feature type="chain" id="PRO_5031143077" description="Phytanoyl-CoA dioxygenase" evidence="2">
    <location>
        <begin position="21"/>
        <end position="391"/>
    </location>
</feature>
<gene>
    <name evidence="3" type="ORF">RMAR1173_LOCUS13</name>
</gene>
<dbReference type="PANTHER" id="PTHR20883">
    <property type="entry name" value="PHYTANOYL-COA DIOXYGENASE DOMAIN CONTAINING 1"/>
    <property type="match status" value="1"/>
</dbReference>
<evidence type="ECO:0000256" key="1">
    <source>
        <dbReference type="ARBA" id="ARBA00001962"/>
    </source>
</evidence>
<dbReference type="EMBL" id="HBHJ01000015">
    <property type="protein sequence ID" value="CAD9659521.1"/>
    <property type="molecule type" value="Transcribed_RNA"/>
</dbReference>
<dbReference type="InterPro" id="IPR008775">
    <property type="entry name" value="Phytyl_CoA_dOase-like"/>
</dbReference>
<evidence type="ECO:0008006" key="4">
    <source>
        <dbReference type="Google" id="ProtNLM"/>
    </source>
</evidence>
<sequence length="391" mass="43633">MARRGTTVAVLLAVFSGAAGFVPRRLRVPTRPAVCMGIKVNAWEYKNGVQDPKISVPGNPQMCDPPAPFKITQEQVDTLRRDGVVHIPRVLDEEWLAYLQQATDWQIQNPHIWASPGVASGIYDYIQRSIWTTNEAFSNFLYYSPLASVLAGLGQTEEIRLSTDLLMVNPNSGFKWHQDNQNGPVLFDDALRWWVTMDDTPADYGAPVYLKGSHNNKSVKKDAVFVSLDEGDLPEYNEQLEFRPKAGDMIVWDARTIHKIDGPKSKDWGTMKRRVLGGTGVVQGARYYGENRALFSDMSTHALKDGDELVGAQWPRLYPSAVESEVRARARGECSRSMEGFVRMSGNMIASLGEMGSWLNVLNKKKVVEQPVVQMEEDLSAATPILDSAQK</sequence>
<dbReference type="Pfam" id="PF05721">
    <property type="entry name" value="PhyH"/>
    <property type="match status" value="1"/>
</dbReference>
<feature type="signal peptide" evidence="2">
    <location>
        <begin position="1"/>
        <end position="20"/>
    </location>
</feature>
<evidence type="ECO:0000256" key="2">
    <source>
        <dbReference type="SAM" id="SignalP"/>
    </source>
</evidence>
<dbReference type="SUPFAM" id="SSF51197">
    <property type="entry name" value="Clavaminate synthase-like"/>
    <property type="match status" value="1"/>
</dbReference>
<comment type="cofactor">
    <cofactor evidence="1">
        <name>Fe cation</name>
        <dbReference type="ChEBI" id="CHEBI:24875"/>
    </cofactor>
</comment>
<name>A0A7S2W0R7_9STRA</name>
<reference evidence="3" key="1">
    <citation type="submission" date="2021-01" db="EMBL/GenBank/DDBJ databases">
        <authorList>
            <person name="Corre E."/>
            <person name="Pelletier E."/>
            <person name="Niang G."/>
            <person name="Scheremetjew M."/>
            <person name="Finn R."/>
            <person name="Kale V."/>
            <person name="Holt S."/>
            <person name="Cochrane G."/>
            <person name="Meng A."/>
            <person name="Brown T."/>
            <person name="Cohen L."/>
        </authorList>
    </citation>
    <scope>NUCLEOTIDE SEQUENCE</scope>
    <source>
        <strain evidence="3">CCMP1243</strain>
    </source>
</reference>
<dbReference type="PANTHER" id="PTHR20883:SF49">
    <property type="entry name" value="PHYTANOYL-COA DIOXYGENASE"/>
    <property type="match status" value="1"/>
</dbReference>
<accession>A0A7S2W0R7</accession>
<evidence type="ECO:0000313" key="3">
    <source>
        <dbReference type="EMBL" id="CAD9659521.1"/>
    </source>
</evidence>
<dbReference type="AlphaFoldDB" id="A0A7S2W0R7"/>
<proteinExistence type="predicted"/>
<keyword evidence="2" id="KW-0732">Signal</keyword>
<organism evidence="3">
    <name type="scientific">Rhizochromulina marina</name>
    <dbReference type="NCBI Taxonomy" id="1034831"/>
    <lineage>
        <taxon>Eukaryota</taxon>
        <taxon>Sar</taxon>
        <taxon>Stramenopiles</taxon>
        <taxon>Ochrophyta</taxon>
        <taxon>Dictyochophyceae</taxon>
        <taxon>Rhizochromulinales</taxon>
        <taxon>Rhizochromulina</taxon>
    </lineage>
</organism>
<protein>
    <recommendedName>
        <fullName evidence="4">Phytanoyl-CoA dioxygenase</fullName>
    </recommendedName>
</protein>
<dbReference type="Gene3D" id="2.60.120.620">
    <property type="entry name" value="q2cbj1_9rhob like domain"/>
    <property type="match status" value="1"/>
</dbReference>